<dbReference type="InterPro" id="IPR002347">
    <property type="entry name" value="SDR_fam"/>
</dbReference>
<feature type="transmembrane region" description="Helical" evidence="5">
    <location>
        <begin position="617"/>
        <end position="638"/>
    </location>
</feature>
<evidence type="ECO:0000313" key="8">
    <source>
        <dbReference type="Proteomes" id="UP000814243"/>
    </source>
</evidence>
<evidence type="ECO:0000256" key="2">
    <source>
        <dbReference type="ARBA" id="ARBA00022857"/>
    </source>
</evidence>
<protein>
    <recommendedName>
        <fullName evidence="6">Cyclic nucleotide-binding domain-containing protein</fullName>
    </recommendedName>
</protein>
<evidence type="ECO:0000256" key="1">
    <source>
        <dbReference type="ARBA" id="ARBA00004173"/>
    </source>
</evidence>
<name>A0A922MGA7_SPOEX</name>
<comment type="similarity">
    <text evidence="4">Belongs to the short-chain dehydrogenases/reductases (SDR) family. 17-beta-HSD 3 subfamily.</text>
</comment>
<keyword evidence="5" id="KW-0812">Transmembrane</keyword>
<feature type="transmembrane region" description="Helical" evidence="5">
    <location>
        <begin position="287"/>
        <end position="312"/>
    </location>
</feature>
<dbReference type="Gene3D" id="1.10.287.630">
    <property type="entry name" value="Helix hairpin bin"/>
    <property type="match status" value="1"/>
</dbReference>
<feature type="domain" description="Cyclic nucleotide-binding" evidence="6">
    <location>
        <begin position="775"/>
        <end position="876"/>
    </location>
</feature>
<keyword evidence="3" id="KW-0496">Mitochondrion</keyword>
<gene>
    <name evidence="7" type="ORF">HF086_007128</name>
</gene>
<keyword evidence="2" id="KW-0521">NADP</keyword>
<dbReference type="CDD" id="cd05356">
    <property type="entry name" value="17beta-HSD1_like_SDR_c"/>
    <property type="match status" value="1"/>
</dbReference>
<keyword evidence="5" id="KW-0472">Membrane</keyword>
<dbReference type="Gene3D" id="3.40.50.720">
    <property type="entry name" value="NAD(P)-binding Rossmann-like Domain"/>
    <property type="match status" value="1"/>
</dbReference>
<keyword evidence="5" id="KW-1133">Transmembrane helix</keyword>
<dbReference type="AlphaFoldDB" id="A0A922MGA7"/>
<dbReference type="PROSITE" id="PS50042">
    <property type="entry name" value="CNMP_BINDING_3"/>
    <property type="match status" value="2"/>
</dbReference>
<dbReference type="GO" id="GO:0005739">
    <property type="term" value="C:mitochondrion"/>
    <property type="evidence" value="ECO:0007669"/>
    <property type="project" value="UniProtKB-SubCell"/>
</dbReference>
<dbReference type="PANTHER" id="PTHR44889:SF1">
    <property type="entry name" value="INACTIVE HYDROXYSTEROID DEHYDROGENASE-LIKE PROTEIN 1"/>
    <property type="match status" value="1"/>
</dbReference>
<dbReference type="InterPro" id="IPR000595">
    <property type="entry name" value="cNMP-bd_dom"/>
</dbReference>
<reference evidence="7" key="1">
    <citation type="journal article" date="2021" name="G3 (Bethesda)">
        <title>Genome and transcriptome analysis of the beet armyworm Spodoptera exigua reveals targets for pest control. .</title>
        <authorList>
            <person name="Simon S."/>
            <person name="Breeschoten T."/>
            <person name="Jansen H.J."/>
            <person name="Dirks R.P."/>
            <person name="Schranz M.E."/>
            <person name="Ros V.I.D."/>
        </authorList>
    </citation>
    <scope>NUCLEOTIDE SEQUENCE</scope>
    <source>
        <strain evidence="7">TB_SE_WUR_2020</strain>
    </source>
</reference>
<dbReference type="SUPFAM" id="SSF51206">
    <property type="entry name" value="cAMP-binding domain-like"/>
    <property type="match status" value="2"/>
</dbReference>
<evidence type="ECO:0000256" key="3">
    <source>
        <dbReference type="ARBA" id="ARBA00023128"/>
    </source>
</evidence>
<dbReference type="CDD" id="cd00038">
    <property type="entry name" value="CAP_ED"/>
    <property type="match status" value="1"/>
</dbReference>
<dbReference type="InterPro" id="IPR014710">
    <property type="entry name" value="RmlC-like_jellyroll"/>
</dbReference>
<proteinExistence type="inferred from homology"/>
<dbReference type="EMBL" id="JACEFF010000511">
    <property type="protein sequence ID" value="KAH9636176.1"/>
    <property type="molecule type" value="Genomic_DNA"/>
</dbReference>
<feature type="transmembrane region" description="Helical" evidence="5">
    <location>
        <begin position="675"/>
        <end position="694"/>
    </location>
</feature>
<evidence type="ECO:0000313" key="7">
    <source>
        <dbReference type="EMBL" id="KAH9636176.1"/>
    </source>
</evidence>
<evidence type="ECO:0000259" key="6">
    <source>
        <dbReference type="PROSITE" id="PS50042"/>
    </source>
</evidence>
<feature type="domain" description="Cyclic nucleotide-binding" evidence="6">
    <location>
        <begin position="388"/>
        <end position="454"/>
    </location>
</feature>
<dbReference type="Proteomes" id="UP000814243">
    <property type="component" value="Unassembled WGS sequence"/>
</dbReference>
<dbReference type="Gene3D" id="2.60.120.10">
    <property type="entry name" value="Jelly Rolls"/>
    <property type="match status" value="2"/>
</dbReference>
<dbReference type="SUPFAM" id="SSF51735">
    <property type="entry name" value="NAD(P)-binding Rossmann-fold domains"/>
    <property type="match status" value="1"/>
</dbReference>
<evidence type="ECO:0000256" key="4">
    <source>
        <dbReference type="ARBA" id="ARBA00038261"/>
    </source>
</evidence>
<accession>A0A922MGA7</accession>
<dbReference type="InterPro" id="IPR018490">
    <property type="entry name" value="cNMP-bd_dom_sf"/>
</dbReference>
<evidence type="ECO:0000256" key="5">
    <source>
        <dbReference type="SAM" id="Phobius"/>
    </source>
</evidence>
<dbReference type="InterPro" id="IPR036291">
    <property type="entry name" value="NAD(P)-bd_dom_sf"/>
</dbReference>
<comment type="subcellular location">
    <subcellularLocation>
        <location evidence="1">Mitochondrion</location>
    </subcellularLocation>
</comment>
<feature type="transmembrane region" description="Helical" evidence="5">
    <location>
        <begin position="706"/>
        <end position="724"/>
    </location>
</feature>
<organism evidence="7 8">
    <name type="scientific">Spodoptera exigua</name>
    <name type="common">Beet armyworm</name>
    <name type="synonym">Noctua fulgens</name>
    <dbReference type="NCBI Taxonomy" id="7107"/>
    <lineage>
        <taxon>Eukaryota</taxon>
        <taxon>Metazoa</taxon>
        <taxon>Ecdysozoa</taxon>
        <taxon>Arthropoda</taxon>
        <taxon>Hexapoda</taxon>
        <taxon>Insecta</taxon>
        <taxon>Pterygota</taxon>
        <taxon>Neoptera</taxon>
        <taxon>Endopterygota</taxon>
        <taxon>Lepidoptera</taxon>
        <taxon>Glossata</taxon>
        <taxon>Ditrysia</taxon>
        <taxon>Noctuoidea</taxon>
        <taxon>Noctuidae</taxon>
        <taxon>Amphipyrinae</taxon>
        <taxon>Spodoptera</taxon>
    </lineage>
</organism>
<dbReference type="Pfam" id="PF00106">
    <property type="entry name" value="adh_short"/>
    <property type="match status" value="1"/>
</dbReference>
<sequence>MKVLNLVTGATDGIGKQYALELARRGISVVIISRNPDKLRAVASEIERTHNVKSKVVVADFSKGAEVYPYIEEQLKDIPIGILVNNVGVNYDYPMPLCEASPTKLWELINVNVGAVTAMCRLVLPGMVQRGRGAIVNSYVRSFTYAVREEYAPKGIHIQHLAPLFVSTKINAFSQRLMDGNLLVPDAATYSRYAVSTLGRQHNTTGYWLHGIQIEPSYYIVQSNPTNTTANDSNQTNTTTIRLNTIGGDSGNPAGEFLTAVYTISKMFIPIGPSSHPDNDIKRIFCLMIMVSGCLVVTGAAVASLSLIISLYMRPEETFRSRYRLIMKEMTDTKVPPALREKVESFYKMYWHKQRAVSKTRLLPTFPPTLPATINLDIYFEATQKTRILRDLPHQMLSELAKKMMTIHYIPGDAIIKRGSKKCRIIYITYGDVEMLTAEDDTTAILRLTRGTILTPCGGAVAEALTSSHLAVRAATFCTAHVLKASEMWRIVCKYSVAQDHAGPILASFTVQHKSSILQFNRNLLALKTMKDSQGVSLLASPDIFLEIAGCYIMRNAHPYHLIFKSAVSMEFRFFDFAMTIVYVLDHIVYLSTGANVEEGVPITFAQTSSKQMRSHWFVLNVVATLPIFEFVGDGHFAGINKLLSLPKVRANYCLVTNFTHSPFWEEKPLDDETISSRLIFGLYWAISMINFTNHRQTWAATEWKHVIYTLFILEICIVLRIFMEAVYSATIMVTTAPRENYSARIETVKSFLVRNEVDPQLRKRFITYLELCWYTDKIVNKEDLKVVTASVKMFYTSPNEILLHTGELTNEIYIIKSGICEILDPATETCIGHLVTKTHFGALICLLRLPSYYTIRAITHVHVMCIHRKVLGKVLSTPQINQALNYLKTTPVR</sequence>
<dbReference type="PRINTS" id="PR00081">
    <property type="entry name" value="GDHRDH"/>
</dbReference>
<dbReference type="Pfam" id="PF00027">
    <property type="entry name" value="cNMP_binding"/>
    <property type="match status" value="1"/>
</dbReference>
<dbReference type="PANTHER" id="PTHR44889">
    <property type="entry name" value="INACTIVE HYDROXYSTEROID DEHYDROGENASE-LIKE PROTEIN 1"/>
    <property type="match status" value="1"/>
</dbReference>
<comment type="caution">
    <text evidence="7">The sequence shown here is derived from an EMBL/GenBank/DDBJ whole genome shotgun (WGS) entry which is preliminary data.</text>
</comment>
<dbReference type="InterPro" id="IPR052149">
    <property type="entry name" value="17-beta-HSD3-like"/>
</dbReference>